<accession>A0A9W8DI09</accession>
<feature type="region of interest" description="Disordered" evidence="2">
    <location>
        <begin position="220"/>
        <end position="240"/>
    </location>
</feature>
<feature type="compositionally biased region" description="Polar residues" evidence="2">
    <location>
        <begin position="220"/>
        <end position="231"/>
    </location>
</feature>
<dbReference type="EMBL" id="JANBPT010001504">
    <property type="protein sequence ID" value="KAJ1907141.1"/>
    <property type="molecule type" value="Genomic_DNA"/>
</dbReference>
<feature type="region of interest" description="Disordered" evidence="2">
    <location>
        <begin position="66"/>
        <end position="111"/>
    </location>
</feature>
<organism evidence="3 4">
    <name type="scientific">Tieghemiomyces parasiticus</name>
    <dbReference type="NCBI Taxonomy" id="78921"/>
    <lineage>
        <taxon>Eukaryota</taxon>
        <taxon>Fungi</taxon>
        <taxon>Fungi incertae sedis</taxon>
        <taxon>Zoopagomycota</taxon>
        <taxon>Kickxellomycotina</taxon>
        <taxon>Dimargaritomycetes</taxon>
        <taxon>Dimargaritales</taxon>
        <taxon>Dimargaritaceae</taxon>
        <taxon>Tieghemiomyces</taxon>
    </lineage>
</organism>
<feature type="region of interest" description="Disordered" evidence="2">
    <location>
        <begin position="401"/>
        <end position="425"/>
    </location>
</feature>
<feature type="compositionally biased region" description="Polar residues" evidence="2">
    <location>
        <begin position="95"/>
        <end position="111"/>
    </location>
</feature>
<name>A0A9W8DI09_9FUNG</name>
<dbReference type="Pfam" id="PF05794">
    <property type="entry name" value="Tcp11"/>
    <property type="match status" value="1"/>
</dbReference>
<evidence type="ECO:0000256" key="2">
    <source>
        <dbReference type="SAM" id="MobiDB-lite"/>
    </source>
</evidence>
<feature type="compositionally biased region" description="Polar residues" evidence="2">
    <location>
        <begin position="659"/>
        <end position="672"/>
    </location>
</feature>
<dbReference type="PANTHER" id="PTHR12832:SF11">
    <property type="entry name" value="LD23868P"/>
    <property type="match status" value="1"/>
</dbReference>
<dbReference type="InterPro" id="IPR008862">
    <property type="entry name" value="Tcp11"/>
</dbReference>
<evidence type="ECO:0000313" key="4">
    <source>
        <dbReference type="Proteomes" id="UP001150569"/>
    </source>
</evidence>
<feature type="compositionally biased region" description="Low complexity" evidence="2">
    <location>
        <begin position="1"/>
        <end position="30"/>
    </location>
</feature>
<sequence>MAVGASTPSTTSSASSPAPADPSSQPATTTMVATGSHPGSSECGCNPTIRPSATGMSVASILTTSQSPRPNIHHNPSASSSSPTGGRSVTRHLRSSPTPQGRPSPSSLMFHTSSSSVSLATIPALSIIAGSDGCSSAGSFSSLPSSPLPLSLILSSTPASGFPLSEPRCETLSADTSPYRPRGTVRISSRYSRDLWRRFFQATNSASAATGLSPITRSLNSRTDALSSSRSGRGDTHSRAGTLRVHRYSGYRSHIMVLTARPSAKSARTAKHRNKPASHKAFCYLILPRLFTPVLFHAEHSLLERARRRRQRTSIGVDGGGRNHAPRDRQRALQVTALTRAMRRHTAHRASALPSTFTATPHLPHSKQWVASNSCPVSSPGVGSAGRGGGRGVMMDTTESHRGQERFKPSSHRRHPVLKSTTTTPGPKGLCLDISNYRFQPPATSYLDNSLNPTDFSTSTSTLVQLGSRRAHSTSPTATATNLASSVNQSARVTTATARTTHKRCVSALFTDAHQVIGLVPKVARLHRVSANPGKLARIRSNSTLSTSSAAVHPTRTAASAAMDEDTCHPSAVATAASTVTPPACGAVDEDHQVQRPCTAGLAVTTPRPTESSADTPAAVATHPTAATTTTSVSAADHLRLPTNLVPLRRAVSRLPGPLTSSGSAGPATSITCPPPTVKPAPRGNSLLAHDRTTLPPLPRQYRAHPPGLALSSPSLIPPINRFTLRELGLPQMLNNIQLRHDIVLESNLEFRPNNFGDAGRQKEREAADYWHSVDIELRNLKYLMNTAAGRQAASTSPARPLASKTTLSLSTSKITFLISEVREIMSEMLTPNDTQLREELMANLDVKLIHQQLQHGVFDVVNVVNYITTVLKRHCAPVRDALIESILRSVHRGEYGRTLRRCFELLEVMRLDLANHQIRTMRTQLIAQAPQFELSYISSVISSGGMSISRTKAWWKAQLLADAKQALAQGAAVDRPANRLAVFLTGFVHLVATDSRTWADRVPETFYLDNVRLNQFRGEWHNVYVMGIILLIYRQAVTTILRPAAAPANGRRSPSPAELDAHILQVKGDLWTLLSPSASPSDCTRAATTLTTDVPNKSWSSAAMSPAGLLGRHLHFDLNNGPVLAPRHSNNLKLGPSALPPVTFDHLVELLLKSAATLRGEPVTLVQRRTFTSLLQGALVFNSRIFTLVQSRITRALASALQLASFNKDFPTKPMLTNTTMALRTANVATSVGSSSVANYHGQRVTPATEVRRTSAAARDLGSEIGGGEPTTLATPKKNGTTNSGTAAATAPVLPAEFIEQVTAHGIKALTPELVNLSQKMHRVASHHWKVFRGLYTSYTPSALARMDVKTSPVLPE</sequence>
<feature type="region of interest" description="Disordered" evidence="2">
    <location>
        <begin position="1262"/>
        <end position="1287"/>
    </location>
</feature>
<feature type="region of interest" description="Disordered" evidence="2">
    <location>
        <begin position="1"/>
        <end position="50"/>
    </location>
</feature>
<feature type="region of interest" description="Disordered" evidence="2">
    <location>
        <begin position="656"/>
        <end position="677"/>
    </location>
</feature>
<dbReference type="OrthoDB" id="276323at2759"/>
<evidence type="ECO:0000313" key="3">
    <source>
        <dbReference type="EMBL" id="KAJ1907141.1"/>
    </source>
</evidence>
<comment type="caution">
    <text evidence="3">The sequence shown here is derived from an EMBL/GenBank/DDBJ whole genome shotgun (WGS) entry which is preliminary data.</text>
</comment>
<evidence type="ECO:0000256" key="1">
    <source>
        <dbReference type="ARBA" id="ARBA00010954"/>
    </source>
</evidence>
<dbReference type="Proteomes" id="UP001150569">
    <property type="component" value="Unassembled WGS sequence"/>
</dbReference>
<reference evidence="3" key="1">
    <citation type="submission" date="2022-07" db="EMBL/GenBank/DDBJ databases">
        <title>Phylogenomic reconstructions and comparative analyses of Kickxellomycotina fungi.</title>
        <authorList>
            <person name="Reynolds N.K."/>
            <person name="Stajich J.E."/>
            <person name="Barry K."/>
            <person name="Grigoriev I.V."/>
            <person name="Crous P."/>
            <person name="Smith M.E."/>
        </authorList>
    </citation>
    <scope>NUCLEOTIDE SEQUENCE</scope>
    <source>
        <strain evidence="3">RSA 861</strain>
    </source>
</reference>
<gene>
    <name evidence="3" type="primary">SOK1_2</name>
    <name evidence="3" type="ORF">IWQ60_011920</name>
</gene>
<feature type="compositionally biased region" description="Low complexity" evidence="2">
    <location>
        <begin position="76"/>
        <end position="88"/>
    </location>
</feature>
<proteinExistence type="inferred from homology"/>
<protein>
    <submittedName>
        <fullName evidence="3">cAMP-mediated signaling protein sok1</fullName>
    </submittedName>
</protein>
<dbReference type="GO" id="GO:0010737">
    <property type="term" value="P:protein kinase A signaling"/>
    <property type="evidence" value="ECO:0007669"/>
    <property type="project" value="TreeGrafter"/>
</dbReference>
<comment type="similarity">
    <text evidence="1">Belongs to the TCP11 family.</text>
</comment>
<dbReference type="PANTHER" id="PTHR12832">
    <property type="entry name" value="TESTIS-SPECIFIC PROTEIN PBS13 T-COMPLEX 11"/>
    <property type="match status" value="1"/>
</dbReference>
<keyword evidence="4" id="KW-1185">Reference proteome</keyword>